<evidence type="ECO:0000256" key="2">
    <source>
        <dbReference type="ARBA" id="ARBA00022692"/>
    </source>
</evidence>
<dbReference type="GO" id="GO:0022857">
    <property type="term" value="F:transmembrane transporter activity"/>
    <property type="evidence" value="ECO:0007669"/>
    <property type="project" value="InterPro"/>
</dbReference>
<organism evidence="6 7">
    <name type="scientific">Ditylenchus dipsaci</name>
    <dbReference type="NCBI Taxonomy" id="166011"/>
    <lineage>
        <taxon>Eukaryota</taxon>
        <taxon>Metazoa</taxon>
        <taxon>Ecdysozoa</taxon>
        <taxon>Nematoda</taxon>
        <taxon>Chromadorea</taxon>
        <taxon>Rhabditida</taxon>
        <taxon>Tylenchina</taxon>
        <taxon>Tylenchomorpha</taxon>
        <taxon>Sphaerularioidea</taxon>
        <taxon>Anguinidae</taxon>
        <taxon>Anguininae</taxon>
        <taxon>Ditylenchus</taxon>
    </lineage>
</organism>
<feature type="transmembrane region" description="Helical" evidence="5">
    <location>
        <begin position="157"/>
        <end position="178"/>
    </location>
</feature>
<protein>
    <submittedName>
        <fullName evidence="7">Uncharacterized protein</fullName>
    </submittedName>
</protein>
<dbReference type="Proteomes" id="UP000887574">
    <property type="component" value="Unplaced"/>
</dbReference>
<name>A0A915D4Y3_9BILA</name>
<feature type="transmembrane region" description="Helical" evidence="5">
    <location>
        <begin position="9"/>
        <end position="28"/>
    </location>
</feature>
<dbReference type="Pfam" id="PF00083">
    <property type="entry name" value="Sugar_tr"/>
    <property type="match status" value="1"/>
</dbReference>
<feature type="transmembrane region" description="Helical" evidence="5">
    <location>
        <begin position="34"/>
        <end position="54"/>
    </location>
</feature>
<dbReference type="SUPFAM" id="SSF103473">
    <property type="entry name" value="MFS general substrate transporter"/>
    <property type="match status" value="1"/>
</dbReference>
<dbReference type="WBParaSite" id="jg15432">
    <property type="protein sequence ID" value="jg15432"/>
    <property type="gene ID" value="jg15432"/>
</dbReference>
<dbReference type="Gene3D" id="1.20.1250.20">
    <property type="entry name" value="MFS general substrate transporter like domains"/>
    <property type="match status" value="1"/>
</dbReference>
<dbReference type="GO" id="GO:0016020">
    <property type="term" value="C:membrane"/>
    <property type="evidence" value="ECO:0007669"/>
    <property type="project" value="UniProtKB-SubCell"/>
</dbReference>
<dbReference type="InterPro" id="IPR005828">
    <property type="entry name" value="MFS_sugar_transport-like"/>
</dbReference>
<evidence type="ECO:0000256" key="5">
    <source>
        <dbReference type="SAM" id="Phobius"/>
    </source>
</evidence>
<keyword evidence="3 5" id="KW-1133">Transmembrane helix</keyword>
<feature type="transmembrane region" description="Helical" evidence="5">
    <location>
        <begin position="212"/>
        <end position="233"/>
    </location>
</feature>
<evidence type="ECO:0000313" key="7">
    <source>
        <dbReference type="WBParaSite" id="jg15432"/>
    </source>
</evidence>
<evidence type="ECO:0000256" key="1">
    <source>
        <dbReference type="ARBA" id="ARBA00004141"/>
    </source>
</evidence>
<feature type="transmembrane region" description="Helical" evidence="5">
    <location>
        <begin position="124"/>
        <end position="145"/>
    </location>
</feature>
<keyword evidence="2 5" id="KW-0812">Transmembrane</keyword>
<keyword evidence="4 5" id="KW-0472">Membrane</keyword>
<feature type="transmembrane region" description="Helical" evidence="5">
    <location>
        <begin position="269"/>
        <end position="292"/>
    </location>
</feature>
<accession>A0A915D4Y3</accession>
<reference evidence="7" key="1">
    <citation type="submission" date="2022-11" db="UniProtKB">
        <authorList>
            <consortium name="WormBaseParasite"/>
        </authorList>
    </citation>
    <scope>IDENTIFICATION</scope>
</reference>
<evidence type="ECO:0000256" key="4">
    <source>
        <dbReference type="ARBA" id="ARBA00023136"/>
    </source>
</evidence>
<sequence>MKLRSWTPLVFGLIWTVGYCAVGPLAYWLRHWRYLMLAVSGPIMIFGLLYYFILPESFHFLISKNKIPEVNKWLRKVNQAARWKGTPHTNVQAKDLCQHAPSNENKNTGSKAGLFRQLKNNRQLSIYTLVFVYLWTCDNFVYYGLSLFSTQLSGNRYLNFALVALIEIPSYVSSPFLLNRLGRKLFVSLCHLLASASFFAIIFLGASPEFNLAMWLVGKFGITCAFTGLFVYASEVFPTVVRNGCIGLCNFVAGVGGACAPAVRTMSLISPIIPILFFGTAAGIAALITLILPETLNRELPDLAEQINKKFKSELNTETRSEFKPFKTKSFNNSPSIVNNKTANQKKKNTQIKRSFENAIVMDAGVLMFDGVDEIYMLPNFISGTEHFIYILINGWKEMLEKTKKVPQSKFGAYTNILHQYFEEQIQQGFAVPNHLKDFAKSQSAKLAKSVIQAFLMQPNRDYFICNDTVHSNEAKNNLKYDQMRELWTMELVKYESTLRNSQDIKKTQKIIQQDFQNFLSHIKENLKKEEYPYKNAAFLIKDALATLSTNSLTLNDAVEKHNKVEEMLEQAIDKEARFALPALYALATAILKRSRLVGALEMDLQMNAIRQLLAANGDYSEDEEFADELSVNEENAVQQEQIVEAVEEVEQPVETVPSQKSNLKLVILMFGRSSASTWIHKVRKIYIDGTFRIASHHFYQIFVIMGERSGFVLPLLYVLLPNKSEACYMKMFEMVKNLWPRFQPTSASLDYEMVSSTPSKNRSWGSRLVAACSTSQRI</sequence>
<evidence type="ECO:0000313" key="6">
    <source>
        <dbReference type="Proteomes" id="UP000887574"/>
    </source>
</evidence>
<dbReference type="AlphaFoldDB" id="A0A915D4Y3"/>
<dbReference type="InterPro" id="IPR036259">
    <property type="entry name" value="MFS_trans_sf"/>
</dbReference>
<keyword evidence="6" id="KW-1185">Reference proteome</keyword>
<feature type="transmembrane region" description="Helical" evidence="5">
    <location>
        <begin position="185"/>
        <end position="206"/>
    </location>
</feature>
<comment type="subcellular location">
    <subcellularLocation>
        <location evidence="1">Membrane</location>
        <topology evidence="1">Multi-pass membrane protein</topology>
    </subcellularLocation>
</comment>
<proteinExistence type="predicted"/>
<dbReference type="PANTHER" id="PTHR24064">
    <property type="entry name" value="SOLUTE CARRIER FAMILY 22 MEMBER"/>
    <property type="match status" value="1"/>
</dbReference>
<evidence type="ECO:0000256" key="3">
    <source>
        <dbReference type="ARBA" id="ARBA00022989"/>
    </source>
</evidence>